<dbReference type="PANTHER" id="PTHR45766">
    <property type="entry name" value="DNA ANNEALING HELICASE AND ENDONUCLEASE ZRANB3 FAMILY MEMBER"/>
    <property type="match status" value="1"/>
</dbReference>
<dbReference type="SMART" id="SM00487">
    <property type="entry name" value="DEXDc"/>
    <property type="match status" value="1"/>
</dbReference>
<dbReference type="PANTHER" id="PTHR45766:SF6">
    <property type="entry name" value="SWI_SNF-RELATED MATRIX-ASSOCIATED ACTIN-DEPENDENT REGULATOR OF CHROMATIN SUBFAMILY A-LIKE PROTEIN 1"/>
    <property type="match status" value="1"/>
</dbReference>
<dbReference type="Gene3D" id="3.40.50.300">
    <property type="entry name" value="P-loop containing nucleotide triphosphate hydrolases"/>
    <property type="match status" value="1"/>
</dbReference>
<dbReference type="GO" id="GO:0016787">
    <property type="term" value="F:hydrolase activity"/>
    <property type="evidence" value="ECO:0007669"/>
    <property type="project" value="UniProtKB-KW"/>
</dbReference>
<evidence type="ECO:0000313" key="8">
    <source>
        <dbReference type="Proteomes" id="UP000249354"/>
    </source>
</evidence>
<evidence type="ECO:0000256" key="1">
    <source>
        <dbReference type="ARBA" id="ARBA00022741"/>
    </source>
</evidence>
<dbReference type="InterPro" id="IPR000330">
    <property type="entry name" value="SNF2_N"/>
</dbReference>
<evidence type="ECO:0000256" key="3">
    <source>
        <dbReference type="ARBA" id="ARBA00022806"/>
    </source>
</evidence>
<evidence type="ECO:0000259" key="5">
    <source>
        <dbReference type="PROSITE" id="PS51192"/>
    </source>
</evidence>
<reference evidence="7 8" key="2">
    <citation type="submission" date="2018-06" db="EMBL/GenBank/DDBJ databases">
        <title>Metagenomic assembly of (sub)arctic Cyanobacteria and their associated microbiome from non-axenic cultures.</title>
        <authorList>
            <person name="Baurain D."/>
        </authorList>
    </citation>
    <scope>NUCLEOTIDE SEQUENCE [LARGE SCALE GENOMIC DNA]</scope>
    <source>
        <strain evidence="7">ULC129bin1</strain>
    </source>
</reference>
<dbReference type="SUPFAM" id="SSF52540">
    <property type="entry name" value="P-loop containing nucleoside triphosphate hydrolases"/>
    <property type="match status" value="2"/>
</dbReference>
<keyword evidence="1" id="KW-0547">Nucleotide-binding</keyword>
<dbReference type="Proteomes" id="UP000249354">
    <property type="component" value="Unassembled WGS sequence"/>
</dbReference>
<name>A0A2W4VGH5_9CYAN</name>
<dbReference type="GO" id="GO:0005524">
    <property type="term" value="F:ATP binding"/>
    <property type="evidence" value="ECO:0007669"/>
    <property type="project" value="UniProtKB-KW"/>
</dbReference>
<organism evidence="7 8">
    <name type="scientific">Leptolyngbya foveolarum</name>
    <dbReference type="NCBI Taxonomy" id="47253"/>
    <lineage>
        <taxon>Bacteria</taxon>
        <taxon>Bacillati</taxon>
        <taxon>Cyanobacteriota</taxon>
        <taxon>Cyanophyceae</taxon>
        <taxon>Leptolyngbyales</taxon>
        <taxon>Leptolyngbyaceae</taxon>
        <taxon>Leptolyngbya group</taxon>
        <taxon>Leptolyngbya</taxon>
    </lineage>
</organism>
<dbReference type="Gene3D" id="3.40.50.10810">
    <property type="entry name" value="Tandem AAA-ATPase domain"/>
    <property type="match status" value="1"/>
</dbReference>
<dbReference type="InterPro" id="IPR049730">
    <property type="entry name" value="SNF2/RAD54-like_C"/>
</dbReference>
<proteinExistence type="predicted"/>
<feature type="domain" description="Helicase C-terminal" evidence="6">
    <location>
        <begin position="425"/>
        <end position="588"/>
    </location>
</feature>
<evidence type="ECO:0000259" key="6">
    <source>
        <dbReference type="PROSITE" id="PS51194"/>
    </source>
</evidence>
<dbReference type="EMBL" id="QBMC01000193">
    <property type="protein sequence ID" value="PZO11271.1"/>
    <property type="molecule type" value="Genomic_DNA"/>
</dbReference>
<dbReference type="PROSITE" id="PS51194">
    <property type="entry name" value="HELICASE_CTER"/>
    <property type="match status" value="1"/>
</dbReference>
<comment type="caution">
    <text evidence="7">The sequence shown here is derived from an EMBL/GenBank/DDBJ whole genome shotgun (WGS) entry which is preliminary data.</text>
</comment>
<reference evidence="8" key="1">
    <citation type="submission" date="2018-04" db="EMBL/GenBank/DDBJ databases">
        <authorList>
            <person name="Cornet L."/>
        </authorList>
    </citation>
    <scope>NUCLEOTIDE SEQUENCE [LARGE SCALE GENOMIC DNA]</scope>
</reference>
<keyword evidence="3 7" id="KW-0347">Helicase</keyword>
<protein>
    <submittedName>
        <fullName evidence="7">Helicase</fullName>
    </submittedName>
</protein>
<dbReference type="InterPro" id="IPR014001">
    <property type="entry name" value="Helicase_ATP-bd"/>
</dbReference>
<feature type="domain" description="Helicase ATP-binding" evidence="5">
    <location>
        <begin position="117"/>
        <end position="290"/>
    </location>
</feature>
<evidence type="ECO:0000256" key="4">
    <source>
        <dbReference type="ARBA" id="ARBA00022840"/>
    </source>
</evidence>
<gene>
    <name evidence="7" type="ORF">DCF25_19705</name>
</gene>
<dbReference type="PROSITE" id="PS51192">
    <property type="entry name" value="HELICASE_ATP_BIND_1"/>
    <property type="match status" value="1"/>
</dbReference>
<dbReference type="InterPro" id="IPR001650">
    <property type="entry name" value="Helicase_C-like"/>
</dbReference>
<evidence type="ECO:0000256" key="2">
    <source>
        <dbReference type="ARBA" id="ARBA00022801"/>
    </source>
</evidence>
<sequence length="963" mass="109210">MPDVTAPGARIVCRDAEWLVKSSSLSSAGDRVIEAIGVSEFIRGKSARFLQELEQDNLQILLPEETALVSDGSAGYRHSLLFLEAQLRQTAPDDGRIYTGSQAAMDLLPYQLRPAYDALQMPRQRILIADAVGLGKTLECGILASELIRRGRGRRILVVTTKAMLTQFQKEFWARFTIPLVPLDSTTIQRIRTRIPGNHNPFHYYDRAIISVDTLKQDREYRGYLEEAHWDIIIIDEAHNVARRGHGASQRSRLAKRLSTCSDTLILLSATPHDGKAASFASLMNMLDATAIADEADYTKEDIRDLYIRRFKKDVLQDLKQHVPERQVEAVEAQASQAEERVFECLNGLKFCSIDSHRQAGHLFKTTLLKAMLSSPAACLATVKNRIGRLAAKGGENDRGIEQDIEQLAELQAALEQVEVSDFSKYQKLLSVIRQDFGWQGKDAKDRLVIFTGRLDTLRFLKEHLAKDLGLKAGAIATLDGGMADVDQTRIVEAFGQESSPIRILLATEVASEGLNLHYLSHRLIHFEAPWSLMTLQQRNGRIDRYGQTCQPQIRYLLTRSKQSRMDEVERIIKVLLEKDEQAVKNIGDPSVFMGVFDAHAEETVTAQAIESGVSADDFSNQLESNATSGGEGSIFDWFEEAEEEGEEAEQVSPSPVEQGKLLSLFPSTFEFARASLQSLESLPENLSINEAERFIELQLPPELERRYKRLPKQIVPDTGILHLSDRPEVIMQAMEAARREEDTWPAKQYLWDLHPLVEWLNDRNLFRFGRHEAPVIQLGEGLMPQEATFVLFGSFPNQRGVPVMSRWLSVIFQAGEFQWIESFERTVERTGLGTRSWPNPGEFPLDNLWPLRAQAVSEAQRYLQKEHRECEAVLAEKLAEQSARLERLRDRHLQQLEIRLEADKRADTFKQQKELRERSHIERVFKDHQDWVELSMTTEAQPYVRLAAVLVNDVLPTNNTEG</sequence>
<evidence type="ECO:0000313" key="7">
    <source>
        <dbReference type="EMBL" id="PZO11271.1"/>
    </source>
</evidence>
<dbReference type="GO" id="GO:0004386">
    <property type="term" value="F:helicase activity"/>
    <property type="evidence" value="ECO:0007669"/>
    <property type="project" value="UniProtKB-KW"/>
</dbReference>
<dbReference type="InterPro" id="IPR027417">
    <property type="entry name" value="P-loop_NTPase"/>
</dbReference>
<dbReference type="InterPro" id="IPR038718">
    <property type="entry name" value="SNF2-like_sf"/>
</dbReference>
<dbReference type="Pfam" id="PF00271">
    <property type="entry name" value="Helicase_C"/>
    <property type="match status" value="1"/>
</dbReference>
<keyword evidence="2" id="KW-0378">Hydrolase</keyword>
<keyword evidence="4" id="KW-0067">ATP-binding</keyword>
<accession>A0A2W4VGH5</accession>
<dbReference type="CDD" id="cd18011">
    <property type="entry name" value="DEXDc_RapA"/>
    <property type="match status" value="1"/>
</dbReference>
<dbReference type="SMART" id="SM00490">
    <property type="entry name" value="HELICc"/>
    <property type="match status" value="1"/>
</dbReference>
<dbReference type="CDD" id="cd18793">
    <property type="entry name" value="SF2_C_SNF"/>
    <property type="match status" value="1"/>
</dbReference>
<dbReference type="AlphaFoldDB" id="A0A2W4VGH5"/>
<dbReference type="InterPro" id="IPR057342">
    <property type="entry name" value="DEXDc_RapA"/>
</dbReference>
<dbReference type="Pfam" id="PF00176">
    <property type="entry name" value="SNF2-rel_dom"/>
    <property type="match status" value="1"/>
</dbReference>